<dbReference type="EMBL" id="SNWN01000009">
    <property type="protein sequence ID" value="TDO21220.1"/>
    <property type="molecule type" value="Genomic_DNA"/>
</dbReference>
<dbReference type="Proteomes" id="UP000295518">
    <property type="component" value="Unassembled WGS sequence"/>
</dbReference>
<keyword evidence="2" id="KW-1185">Reference proteome</keyword>
<protein>
    <submittedName>
        <fullName evidence="1">VCBS repeat-containing protein</fullName>
    </submittedName>
</protein>
<gene>
    <name evidence="1" type="ORF">EI74_0254</name>
</gene>
<accession>A0A4R6IFU3</accession>
<dbReference type="RefSeq" id="WP_094254267.1">
    <property type="nucleotide sequence ID" value="NZ_NNCE01000001.1"/>
</dbReference>
<dbReference type="AlphaFoldDB" id="A0A4R6IFU3"/>
<evidence type="ECO:0000313" key="1">
    <source>
        <dbReference type="EMBL" id="TDO21220.1"/>
    </source>
</evidence>
<organism evidence="1 2">
    <name type="scientific">Mycoplasma testudineum</name>
    <dbReference type="NCBI Taxonomy" id="244584"/>
    <lineage>
        <taxon>Bacteria</taxon>
        <taxon>Bacillati</taxon>
        <taxon>Mycoplasmatota</taxon>
        <taxon>Mollicutes</taxon>
        <taxon>Mycoplasmataceae</taxon>
        <taxon>Mycoplasma</taxon>
    </lineage>
</organism>
<comment type="caution">
    <text evidence="1">The sequence shown here is derived from an EMBL/GenBank/DDBJ whole genome shotgun (WGS) entry which is preliminary data.</text>
</comment>
<sequence length="409" mass="44188">MTLTLSNGTANKDVKITVSPLPSKKSLDSKITPENKNQLDVNEVKTALEAISVRTTVNHKNDLPDAKNNYDDAAKFLADINQNKFDTKETTLTLSSFKNDANFGIKSFTITISKTGATSATLTVTVSGFKTTAQGAPADVNAVKAALEAVNPKTTVGHKNELPTTNNDYKTVDELLTDLNQNTFDSKQATLALGKTTNDEAAGTKTVVISISKKDATNTTATITITGFNTTAKVAQAEVETVKADLEAMEPKVTSKHTSDLPTESNNYKTVNELLTDLKKESFNKKSTTLALGEITNDSTKGTKTIIITISKSGSKDATTKITVTGFNTTAKVAQADVDAVQNSFKALVDKTTKKTAEYPSETNNYKNKEDFFNDISLTNFEEKGVAFAFVENPLSRARSKLKGFFLWN</sequence>
<name>A0A4R6IFU3_9MOLU</name>
<proteinExistence type="predicted"/>
<evidence type="ECO:0000313" key="2">
    <source>
        <dbReference type="Proteomes" id="UP000295518"/>
    </source>
</evidence>
<reference evidence="1 2" key="1">
    <citation type="submission" date="2019-03" db="EMBL/GenBank/DDBJ databases">
        <title>Genomic Encyclopedia of Archaeal and Bacterial Type Strains, Phase II (KMG-II): from individual species to whole genera.</title>
        <authorList>
            <person name="Goeker M."/>
        </authorList>
    </citation>
    <scope>NUCLEOTIDE SEQUENCE [LARGE SCALE GENOMIC DNA]</scope>
    <source>
        <strain evidence="1 2">ATCC 700618</strain>
    </source>
</reference>